<dbReference type="Pfam" id="PF01520">
    <property type="entry name" value="Amidase_3"/>
    <property type="match status" value="1"/>
</dbReference>
<dbReference type="Gene3D" id="2.60.40.3500">
    <property type="match status" value="1"/>
</dbReference>
<name>V5SDM6_9HYPH</name>
<keyword evidence="3 7" id="KW-0378">Hydrolase</keyword>
<protein>
    <recommendedName>
        <fullName evidence="2">N-acetylmuramoyl-L-alanine amidase</fullName>
        <ecNumber evidence="2">3.5.1.28</ecNumber>
    </recommendedName>
</protein>
<dbReference type="AlphaFoldDB" id="V5SDM6"/>
<dbReference type="GO" id="GO:0009253">
    <property type="term" value="P:peptidoglycan catabolic process"/>
    <property type="evidence" value="ECO:0007669"/>
    <property type="project" value="InterPro"/>
</dbReference>
<evidence type="ECO:0000313" key="7">
    <source>
        <dbReference type="EMBL" id="AHB48160.1"/>
    </source>
</evidence>
<dbReference type="SMART" id="SM00646">
    <property type="entry name" value="Ami_3"/>
    <property type="match status" value="1"/>
</dbReference>
<comment type="catalytic activity">
    <reaction evidence="1">
        <text>Hydrolyzes the link between N-acetylmuramoyl residues and L-amino acid residues in certain cell-wall glycopeptides.</text>
        <dbReference type="EC" id="3.5.1.28"/>
    </reaction>
</comment>
<dbReference type="EC" id="3.5.1.28" evidence="2"/>
<keyword evidence="8" id="KW-1185">Reference proteome</keyword>
<evidence type="ECO:0000256" key="1">
    <source>
        <dbReference type="ARBA" id="ARBA00001561"/>
    </source>
</evidence>
<reference evidence="7 8" key="1">
    <citation type="journal article" date="2014" name="Genome Announc.">
        <title>Complete Genome Sequence of Hyphomicrobium nitrativorans Strain NL23, a Denitrifying Bacterium Isolated from Biofilm of a Methanol-Fed Denitrification System Treating Seawater at the Montreal Biodome.</title>
        <authorList>
            <person name="Martineau C."/>
            <person name="Villeneuve C."/>
            <person name="Mauffrey F."/>
            <person name="Villemur R."/>
        </authorList>
    </citation>
    <scope>NUCLEOTIDE SEQUENCE [LARGE SCALE GENOMIC DNA]</scope>
    <source>
        <strain evidence="7">NL23</strain>
    </source>
</reference>
<dbReference type="EMBL" id="CP006912">
    <property type="protein sequence ID" value="AHB48160.1"/>
    <property type="molecule type" value="Genomic_DNA"/>
</dbReference>
<evidence type="ECO:0000256" key="3">
    <source>
        <dbReference type="ARBA" id="ARBA00022801"/>
    </source>
</evidence>
<dbReference type="Gene3D" id="3.40.630.40">
    <property type="entry name" value="Zn-dependent exopeptidases"/>
    <property type="match status" value="1"/>
</dbReference>
<sequence>MRRFALQLGCALMALAFPLAASATGGGGTPAAMPLPTQKSLHQAKSAGTTARGLTTGALSAAAKAKPGADAALGGDVMRTRFLIGLPRETEFQVFSLANPNRVIVDVSETALQLPPQPDENIAVGLVRNFRAGQSGPGKSRVIIKVTRPVIVESASIVPSADGKGHRLALDIVPVTAPAAAAKATKKAIAKPSFSLGAASVQPPLPVPATRPDRLAERSFKPIIVIDPGHGGHDSGAKKHGAVEKDVVLAFSLMLRDKLEETGRYKVLMTRDTDVFVALDDRRRFAEQHGANLFIAVHADYAQRAAARGATIYSLRENVANSLKRSAKGKVSSNVLSKDEVETMNKVSADGDLAAVRSILADLAGREVGATQERTNVFTRSVIEYMGASTEMRAKPDQQAAFRVLRTAQFPSVLIELAYVTNKQDAALLKSDSWRDKVSDSIMDAIENYFSNQIARLPL</sequence>
<accession>V5SDM6</accession>
<dbReference type="HOGENOM" id="CLU_014322_2_2_5"/>
<dbReference type="Proteomes" id="UP000018542">
    <property type="component" value="Chromosome"/>
</dbReference>
<dbReference type="GO" id="GO:0008745">
    <property type="term" value="F:N-acetylmuramoyl-L-alanine amidase activity"/>
    <property type="evidence" value="ECO:0007669"/>
    <property type="project" value="UniProtKB-EC"/>
</dbReference>
<dbReference type="CDD" id="cd02696">
    <property type="entry name" value="MurNAc-LAA"/>
    <property type="match status" value="1"/>
</dbReference>
<keyword evidence="5" id="KW-0732">Signal</keyword>
<dbReference type="PATRIC" id="fig|1029756.8.peg.1420"/>
<dbReference type="Pfam" id="PF11741">
    <property type="entry name" value="AMIN"/>
    <property type="match status" value="1"/>
</dbReference>
<feature type="domain" description="MurNAc-LAA" evidence="6">
    <location>
        <begin position="283"/>
        <end position="447"/>
    </location>
</feature>
<dbReference type="STRING" id="1029756.W911_06780"/>
<dbReference type="InterPro" id="IPR021731">
    <property type="entry name" value="AMIN_dom"/>
</dbReference>
<dbReference type="InterPro" id="IPR050695">
    <property type="entry name" value="N-acetylmuramoyl_amidase_3"/>
</dbReference>
<dbReference type="PANTHER" id="PTHR30404:SF0">
    <property type="entry name" value="N-ACETYLMURAMOYL-L-ALANINE AMIDASE AMIC"/>
    <property type="match status" value="1"/>
</dbReference>
<evidence type="ECO:0000256" key="5">
    <source>
        <dbReference type="SAM" id="SignalP"/>
    </source>
</evidence>
<dbReference type="GO" id="GO:0030288">
    <property type="term" value="C:outer membrane-bounded periplasmic space"/>
    <property type="evidence" value="ECO:0007669"/>
    <property type="project" value="TreeGrafter"/>
</dbReference>
<dbReference type="SUPFAM" id="SSF53187">
    <property type="entry name" value="Zn-dependent exopeptidases"/>
    <property type="match status" value="1"/>
</dbReference>
<feature type="region of interest" description="Disordered" evidence="4">
    <location>
        <begin position="30"/>
        <end position="49"/>
    </location>
</feature>
<evidence type="ECO:0000259" key="6">
    <source>
        <dbReference type="SMART" id="SM00646"/>
    </source>
</evidence>
<evidence type="ECO:0000313" key="8">
    <source>
        <dbReference type="Proteomes" id="UP000018542"/>
    </source>
</evidence>
<dbReference type="KEGG" id="hni:W911_06780"/>
<gene>
    <name evidence="7" type="ORF">W911_06780</name>
</gene>
<feature type="signal peptide" evidence="5">
    <location>
        <begin position="1"/>
        <end position="23"/>
    </location>
</feature>
<organism evidence="7 8">
    <name type="scientific">Hyphomicrobium nitrativorans NL23</name>
    <dbReference type="NCBI Taxonomy" id="1029756"/>
    <lineage>
        <taxon>Bacteria</taxon>
        <taxon>Pseudomonadati</taxon>
        <taxon>Pseudomonadota</taxon>
        <taxon>Alphaproteobacteria</taxon>
        <taxon>Hyphomicrobiales</taxon>
        <taxon>Hyphomicrobiaceae</taxon>
        <taxon>Hyphomicrobium</taxon>
    </lineage>
</organism>
<evidence type="ECO:0000256" key="2">
    <source>
        <dbReference type="ARBA" id="ARBA00011901"/>
    </source>
</evidence>
<proteinExistence type="predicted"/>
<dbReference type="InterPro" id="IPR002508">
    <property type="entry name" value="MurNAc-LAA_cat"/>
</dbReference>
<dbReference type="PANTHER" id="PTHR30404">
    <property type="entry name" value="N-ACETYLMURAMOYL-L-ALANINE AMIDASE"/>
    <property type="match status" value="1"/>
</dbReference>
<feature type="chain" id="PRO_5004741595" description="N-acetylmuramoyl-L-alanine amidase" evidence="5">
    <location>
        <begin position="24"/>
        <end position="459"/>
    </location>
</feature>
<evidence type="ECO:0000256" key="4">
    <source>
        <dbReference type="SAM" id="MobiDB-lite"/>
    </source>
</evidence>